<feature type="repeat" description="WD" evidence="1">
    <location>
        <begin position="66"/>
        <end position="101"/>
    </location>
</feature>
<reference evidence="3" key="1">
    <citation type="submission" date="2025-08" db="UniProtKB">
        <authorList>
            <consortium name="RefSeq"/>
        </authorList>
    </citation>
    <scope>IDENTIFICATION</scope>
    <source>
        <tissue evidence="3">Muscle</tissue>
    </source>
</reference>
<evidence type="ECO:0000313" key="2">
    <source>
        <dbReference type="Proteomes" id="UP000694941"/>
    </source>
</evidence>
<dbReference type="SUPFAM" id="SSF50978">
    <property type="entry name" value="WD40 repeat-like"/>
    <property type="match status" value="1"/>
</dbReference>
<dbReference type="Proteomes" id="UP000694941">
    <property type="component" value="Unplaced"/>
</dbReference>
<dbReference type="PANTHER" id="PTHR13831:SF0">
    <property type="entry name" value="PROTEIN HIRA"/>
    <property type="match status" value="1"/>
</dbReference>
<organism evidence="2 3">
    <name type="scientific">Limulus polyphemus</name>
    <name type="common">Atlantic horseshoe crab</name>
    <dbReference type="NCBI Taxonomy" id="6850"/>
    <lineage>
        <taxon>Eukaryota</taxon>
        <taxon>Metazoa</taxon>
        <taxon>Ecdysozoa</taxon>
        <taxon>Arthropoda</taxon>
        <taxon>Chelicerata</taxon>
        <taxon>Merostomata</taxon>
        <taxon>Xiphosura</taxon>
        <taxon>Limulidae</taxon>
        <taxon>Limulus</taxon>
    </lineage>
</organism>
<keyword evidence="1" id="KW-0853">WD repeat</keyword>
<dbReference type="PROSITE" id="PS50082">
    <property type="entry name" value="WD_REPEATS_2"/>
    <property type="match status" value="1"/>
</dbReference>
<proteinExistence type="predicted"/>
<dbReference type="Gene3D" id="2.130.10.10">
    <property type="entry name" value="YVTN repeat-like/Quinoprotein amine dehydrogenase"/>
    <property type="match status" value="1"/>
</dbReference>
<accession>A0ABM1RX54</accession>
<sequence>MKLLKPSWVTHDGHPIFSVDIHPDGTRFATGGQGADAGRIVIWNMAPVTTEDDEKNENIPKMLSQMDNHLACVNCVRWSGNGKYLASGGDDKVLMIWQQGR</sequence>
<evidence type="ECO:0000313" key="3">
    <source>
        <dbReference type="RefSeq" id="XP_022235959.1"/>
    </source>
</evidence>
<dbReference type="InterPro" id="IPR015943">
    <property type="entry name" value="WD40/YVTN_repeat-like_dom_sf"/>
</dbReference>
<dbReference type="GeneID" id="111083619"/>
<dbReference type="PANTHER" id="PTHR13831">
    <property type="entry name" value="MEMBER OF THE HIR1 FAMILY OF WD-REPEAT PROTEINS"/>
    <property type="match status" value="1"/>
</dbReference>
<gene>
    <name evidence="3" type="primary">LOC111083619</name>
</gene>
<name>A0ABM1RX54_LIMPO</name>
<dbReference type="Pfam" id="PF00400">
    <property type="entry name" value="WD40"/>
    <property type="match status" value="2"/>
</dbReference>
<protein>
    <submittedName>
        <fullName evidence="3">Protein HIRA-like</fullName>
    </submittedName>
</protein>
<dbReference type="InterPro" id="IPR031120">
    <property type="entry name" value="HIR1-like"/>
</dbReference>
<dbReference type="InterPro" id="IPR001680">
    <property type="entry name" value="WD40_rpt"/>
</dbReference>
<keyword evidence="2" id="KW-1185">Reference proteome</keyword>
<dbReference type="SMART" id="SM00320">
    <property type="entry name" value="WD40"/>
    <property type="match status" value="2"/>
</dbReference>
<dbReference type="PROSITE" id="PS50294">
    <property type="entry name" value="WD_REPEATS_REGION"/>
    <property type="match status" value="1"/>
</dbReference>
<dbReference type="InterPro" id="IPR036322">
    <property type="entry name" value="WD40_repeat_dom_sf"/>
</dbReference>
<dbReference type="RefSeq" id="XP_022235959.1">
    <property type="nucleotide sequence ID" value="XM_022380251.1"/>
</dbReference>
<evidence type="ECO:0000256" key="1">
    <source>
        <dbReference type="PROSITE-ProRule" id="PRU00221"/>
    </source>
</evidence>